<feature type="domain" description="Interferon regulatory factor 2-binding protein 1/2-like C3HC4 zinc finger" evidence="8">
    <location>
        <begin position="996"/>
        <end position="1049"/>
    </location>
</feature>
<feature type="compositionally biased region" description="Polar residues" evidence="7">
    <location>
        <begin position="2076"/>
        <end position="2105"/>
    </location>
</feature>
<feature type="compositionally biased region" description="Polar residues" evidence="7">
    <location>
        <begin position="1350"/>
        <end position="1376"/>
    </location>
</feature>
<feature type="region of interest" description="Disordered" evidence="7">
    <location>
        <begin position="824"/>
        <end position="858"/>
    </location>
</feature>
<evidence type="ECO:0000259" key="9">
    <source>
        <dbReference type="Pfam" id="PF25457"/>
    </source>
</evidence>
<dbReference type="GO" id="GO:0005814">
    <property type="term" value="C:centriole"/>
    <property type="evidence" value="ECO:0007669"/>
    <property type="project" value="TreeGrafter"/>
</dbReference>
<keyword evidence="3" id="KW-0678">Repressor</keyword>
<feature type="compositionally biased region" description="Low complexity" evidence="7">
    <location>
        <begin position="1836"/>
        <end position="1849"/>
    </location>
</feature>
<reference evidence="10" key="1">
    <citation type="submission" date="2023-06" db="EMBL/GenBank/DDBJ databases">
        <title>Male Hemibagrus guttatus genome.</title>
        <authorList>
            <person name="Bian C."/>
        </authorList>
    </citation>
    <scope>NUCLEOTIDE SEQUENCE</scope>
    <source>
        <strain evidence="10">Male_cb2023</strain>
        <tissue evidence="10">Muscle</tissue>
    </source>
</reference>
<feature type="region of interest" description="Disordered" evidence="7">
    <location>
        <begin position="1908"/>
        <end position="1959"/>
    </location>
</feature>
<feature type="compositionally biased region" description="Low complexity" evidence="7">
    <location>
        <begin position="1308"/>
        <end position="1320"/>
    </location>
</feature>
<dbReference type="Pfam" id="PF25457">
    <property type="entry name" value="IRF-2BP1_2_M"/>
    <property type="match status" value="1"/>
</dbReference>
<accession>A0AAE0QZB9</accession>
<evidence type="ECO:0000256" key="7">
    <source>
        <dbReference type="SAM" id="MobiDB-lite"/>
    </source>
</evidence>
<evidence type="ECO:0000259" key="8">
    <source>
        <dbReference type="Pfam" id="PF25454"/>
    </source>
</evidence>
<feature type="coiled-coil region" evidence="6">
    <location>
        <begin position="230"/>
        <end position="289"/>
    </location>
</feature>
<dbReference type="GO" id="GO:0007224">
    <property type="term" value="P:smoothened signaling pathway"/>
    <property type="evidence" value="ECO:0007669"/>
    <property type="project" value="InterPro"/>
</dbReference>
<evidence type="ECO:0000256" key="4">
    <source>
        <dbReference type="ARBA" id="ARBA00023242"/>
    </source>
</evidence>
<name>A0AAE0QZB9_9TELE</name>
<feature type="coiled-coil region" evidence="6">
    <location>
        <begin position="1215"/>
        <end position="1242"/>
    </location>
</feature>
<dbReference type="Proteomes" id="UP001274896">
    <property type="component" value="Unassembled WGS sequence"/>
</dbReference>
<dbReference type="InterPro" id="IPR058682">
    <property type="entry name" value="IRF-2BP1/2-like_M"/>
</dbReference>
<dbReference type="InterPro" id="IPR029246">
    <property type="entry name" value="TALPID3"/>
</dbReference>
<feature type="region of interest" description="Disordered" evidence="7">
    <location>
        <begin position="395"/>
        <end position="429"/>
    </location>
</feature>
<dbReference type="Pfam" id="PF15324">
    <property type="entry name" value="TALPID3"/>
    <property type="match status" value="2"/>
</dbReference>
<feature type="compositionally biased region" description="Low complexity" evidence="7">
    <location>
        <begin position="927"/>
        <end position="950"/>
    </location>
</feature>
<dbReference type="InterPro" id="IPR044882">
    <property type="entry name" value="I2BP1/2_C3HC4-RING_sf"/>
</dbReference>
<feature type="compositionally biased region" description="Polar residues" evidence="7">
    <location>
        <begin position="2205"/>
        <end position="2222"/>
    </location>
</feature>
<feature type="compositionally biased region" description="Pro residues" evidence="7">
    <location>
        <begin position="1169"/>
        <end position="1183"/>
    </location>
</feature>
<dbReference type="GO" id="GO:0005634">
    <property type="term" value="C:nucleus"/>
    <property type="evidence" value="ECO:0007669"/>
    <property type="project" value="UniProtKB-SubCell"/>
</dbReference>
<protein>
    <submittedName>
        <fullName evidence="10">Uncharacterized protein</fullName>
    </submittedName>
</protein>
<dbReference type="InterPro" id="IPR057414">
    <property type="entry name" value="Zf-C3HC4_IRF-2BP1_2"/>
</dbReference>
<feature type="region of interest" description="Disordered" evidence="7">
    <location>
        <begin position="2182"/>
        <end position="2232"/>
    </location>
</feature>
<dbReference type="FunFam" id="1.10.10.1580:FF:000001">
    <property type="entry name" value="interferon regulatory factor 2-binding protein 2"/>
    <property type="match status" value="1"/>
</dbReference>
<comment type="function">
    <text evidence="5">Acts as a transcriptional repressor.</text>
</comment>
<keyword evidence="11" id="KW-1185">Reference proteome</keyword>
<comment type="subcellular location">
    <subcellularLocation>
        <location evidence="1">Nucleus</location>
    </subcellularLocation>
</comment>
<dbReference type="EMBL" id="JAUCMX010000008">
    <property type="protein sequence ID" value="KAK3537799.1"/>
    <property type="molecule type" value="Genomic_DNA"/>
</dbReference>
<gene>
    <name evidence="10" type="ORF">QTP70_018923</name>
</gene>
<feature type="domain" description="IRF-2BP1/2-like middle" evidence="9">
    <location>
        <begin position="642"/>
        <end position="803"/>
    </location>
</feature>
<comment type="caution">
    <text evidence="10">The sequence shown here is derived from an EMBL/GenBank/DDBJ whole genome shotgun (WGS) entry which is preliminary data.</text>
</comment>
<feature type="region of interest" description="Disordered" evidence="7">
    <location>
        <begin position="1157"/>
        <end position="1211"/>
    </location>
</feature>
<dbReference type="Gene3D" id="1.10.10.1580">
    <property type="entry name" value="Interferon regulatory factor 2-binding protein"/>
    <property type="match status" value="1"/>
</dbReference>
<feature type="compositionally biased region" description="Low complexity" evidence="7">
    <location>
        <begin position="1120"/>
        <end position="1133"/>
    </location>
</feature>
<feature type="compositionally biased region" description="Polar residues" evidence="7">
    <location>
        <begin position="1817"/>
        <end position="1828"/>
    </location>
</feature>
<feature type="compositionally biased region" description="Basic and acidic residues" evidence="7">
    <location>
        <begin position="644"/>
        <end position="655"/>
    </location>
</feature>
<evidence type="ECO:0000313" key="10">
    <source>
        <dbReference type="EMBL" id="KAK3537799.1"/>
    </source>
</evidence>
<feature type="region of interest" description="Disordered" evidence="7">
    <location>
        <begin position="918"/>
        <end position="988"/>
    </location>
</feature>
<feature type="compositionally biased region" description="Polar residues" evidence="7">
    <location>
        <begin position="412"/>
        <end position="421"/>
    </location>
</feature>
<evidence type="ECO:0000313" key="11">
    <source>
        <dbReference type="Proteomes" id="UP001274896"/>
    </source>
</evidence>
<organism evidence="10 11">
    <name type="scientific">Hemibagrus guttatus</name>
    <dbReference type="NCBI Taxonomy" id="175788"/>
    <lineage>
        <taxon>Eukaryota</taxon>
        <taxon>Metazoa</taxon>
        <taxon>Chordata</taxon>
        <taxon>Craniata</taxon>
        <taxon>Vertebrata</taxon>
        <taxon>Euteleostomi</taxon>
        <taxon>Actinopterygii</taxon>
        <taxon>Neopterygii</taxon>
        <taxon>Teleostei</taxon>
        <taxon>Ostariophysi</taxon>
        <taxon>Siluriformes</taxon>
        <taxon>Bagridae</taxon>
        <taxon>Hemibagrus</taxon>
    </lineage>
</organism>
<dbReference type="PANTHER" id="PTHR15721:SF2">
    <property type="entry name" value="PROTEIN TALPID3"/>
    <property type="match status" value="1"/>
</dbReference>
<feature type="region of interest" description="Disordered" evidence="7">
    <location>
        <begin position="2034"/>
        <end position="2063"/>
    </location>
</feature>
<evidence type="ECO:0000256" key="3">
    <source>
        <dbReference type="ARBA" id="ARBA00022491"/>
    </source>
</evidence>
<keyword evidence="6" id="KW-0175">Coiled coil</keyword>
<feature type="compositionally biased region" description="Polar residues" evidence="7">
    <location>
        <begin position="1101"/>
        <end position="1110"/>
    </location>
</feature>
<sequence length="2232" mass="241591">MDACAVNNVNLDESTSSSDAAEVLIGSTKAVLEQKRQKIRSENVDWTSSCHRDVNIYVRRLSDSVHASCLAESGFQEKMVPPVLPVNTLSASTTAPEDQHQTASNPGFGVSRRSDVRHQIRLPRRGRDAFKSSVAQTREQEGQDVLISRYSGHGRGAVVAAIKQRSHSAPVRREVKVQLLDAGRPQSSEPSLPEVQPNTAFSAQDAGAASTAAAITAAAIAATAPLIKAQSDMEARVAQVASELRRLQEAEGRVNNASESRLGSGADRIVQLQEQLNVLTQQRLQHLETIQGQQLQLQTRLLGSALDAVTARTVPSSESTIHTGSSVTLPECVHRPEFNRLRVVEHSAEGNSGSIVAQQQSMETQSRGGKSLLEMPAPRNVIPKPTHWNHAAYSKQTRTHKPAQTKHRNGRLQEQISNNQKSTRHPAQPDGVRQVAIATVNDSQPEHSRGCVNYEGADRIEFVIETARHLKRAHGFQEGRSPGPAPPPTVKAQAAMAAKETVQLNHVDASSKQQQQQGLERYSLSTERSRFDYSAIGAHTGRLPNGLGGPNGFPKSDDGPPELNRQSPNSRRSHGLVTVPGQMNVPPNLLPQTMLNGPPSAAGIAQHSMAGRAPPTASMSTALSMASQAMSEQGKRPGSVSSTDQDRDLKEKQRNAEALAELSESLRNRAEDWASKPKIVRETLITLSNCTPFDIRFKKDHSLSGRVFAFDAVSKPGMDYELKIFVEYPSGSGNVFSSASGVAKQMYQDCMKDYGRGLSSGFKYLEYEKKHGSGDWRLLGDLLPETVRFFKEGLGAEMLPQPYIDASCPLLPSALVNMPRAMPSASALRPGMRKRKASPEPDSAEGALKLSDEQQRQQWIASQSEALKLTMASGSFVASHGGPPPLGPVHSSRATPPESAPQNGQSPMAALMSVADTLGNAHSPKDSNSVHSTTSTRHNSSSPVSPASVSGQRRLASRNGELNMAGTPSQSASHQNMEQAHPQNIPDSPMANNGPLCCTICHERLEDTHFVQCPSVPNHKFCFPCSRESIKAQGATGEVYCPSGEKCPLCLRQMVDSTIPSWQLGMSGPPDTITKGFKEKHVFFPTGRFEPERPAATLTKHLSTSESQESLKGEPTSIHAAQSSSSSAMQQANAMLQDLSRLKDEMRHLIQTADAFPVKPAEPSHLAPPTLPSPPPQPPPPVSMPSEQDDEVSPKAIPLSRPNQLQNSRPPVSMFEDAERVLRQVRQSRKVLEENLQAILRAKDGEVLHTQLEALSNNRDASEALRIKKTVDAWINTLSKETQDELTQHGSIVQMKAVERDSVAAGGSTQRDQSSRSRSTAGKEPGRLGRERKGATAAARRKTSHRDSNRPQAVSTQASSQELASSFRNSTEQHPQASAVLKSAGDEAYLTKVYGKALYEGHRRTLKKGPYLRFSSPTPKSKVQRPKMIESVKGVKMKSCKTQTSVSRARHASLLQPVSSEPQYLFSPCNPIEEQQPGSLLKGYLMPMAIPLGKPRVDIEAALPSRVIISDRPATVITSIPPAPKMAPLIRKPNTLLLEVQSEPKKPAPHLQIQVQPSVNIESVSALSCTLSPSPPPPPLLPPPSFQSRADAQVFEEEAEENDGFPGTSVFEVADNSQELEMEGEFPDSPIELHGLPSPPVTLYHGPTFPPLPSQPSPLTQPIITAIQHREILENRLVDWVEQQLMARMISGMFPQPVHTDPATNSEPEDSVTSDTTVETAGGLQLAVDAGMPVDSELIRQYVNEVLTDLIVLTLGQREGPREPPAAASSQDTHVQQESTVPTPVPTPEPTVRESSPALRKAPSPISTPDLSEHPSLAQSPRDSQHAQPQKPGLPEPVETPVCTPVSSPRRIETPEPENLHNQPWEDAELPLIEEKPHSEAEEQHPLPVSVLSVAREEEEEAIIHPFFPVLPKPQNPPTATVEHTELAPPESLSVKESSSNSSTSITETETETETAARHISEGELLLSCGQMAAVRALVEEGFTLQNLMTSFNSSLHGVQDMDYDPPSEGEVTRRPLVSAHHDPILSLLARMEQGPVSQSQQPERWRDDESSGEVSEGQRPVLTVAQERVVTGQSLISQHQSIQPSTVQSSYANPSSPGQSQIQHTGEKGAVAKNGGLSVNVSLSAERTESSHALHSFTASTLQPGGYAHPQACTSFSVPGPAAESRSLVNRPTPILVKQYKSTEEPGSEGAQQAGGSLELMSVQLLSGQRDSQSPSISTVEGDSDSFSDMF</sequence>
<feature type="compositionally biased region" description="Basic residues" evidence="7">
    <location>
        <begin position="397"/>
        <end position="410"/>
    </location>
</feature>
<proteinExistence type="inferred from homology"/>
<feature type="region of interest" description="Disordered" evidence="7">
    <location>
        <begin position="2076"/>
        <end position="2108"/>
    </location>
</feature>
<feature type="region of interest" description="Disordered" evidence="7">
    <location>
        <begin position="90"/>
        <end position="112"/>
    </location>
</feature>
<feature type="region of interest" description="Disordered" evidence="7">
    <location>
        <begin position="1297"/>
        <end position="1376"/>
    </location>
</feature>
<feature type="compositionally biased region" description="Polar residues" evidence="7">
    <location>
        <begin position="1201"/>
        <end position="1210"/>
    </location>
</feature>
<evidence type="ECO:0000256" key="6">
    <source>
        <dbReference type="SAM" id="Coils"/>
    </source>
</evidence>
<feature type="region of interest" description="Disordered" evidence="7">
    <location>
        <begin position="1758"/>
        <end position="1866"/>
    </location>
</feature>
<feature type="compositionally biased region" description="Acidic residues" evidence="7">
    <location>
        <begin position="2223"/>
        <end position="2232"/>
    </location>
</feature>
<evidence type="ECO:0000256" key="1">
    <source>
        <dbReference type="ARBA" id="ARBA00004123"/>
    </source>
</evidence>
<feature type="region of interest" description="Disordered" evidence="7">
    <location>
        <begin position="875"/>
        <end position="906"/>
    </location>
</feature>
<feature type="compositionally biased region" description="Polar residues" evidence="7">
    <location>
        <begin position="90"/>
        <end position="105"/>
    </location>
</feature>
<evidence type="ECO:0000256" key="2">
    <source>
        <dbReference type="ARBA" id="ARBA00010802"/>
    </source>
</evidence>
<feature type="compositionally biased region" description="Basic and acidic residues" evidence="7">
    <location>
        <begin position="1324"/>
        <end position="1334"/>
    </location>
</feature>
<feature type="compositionally biased region" description="Polar residues" evidence="7">
    <location>
        <begin position="1768"/>
        <end position="1779"/>
    </location>
</feature>
<keyword evidence="4" id="KW-0539">Nucleus</keyword>
<feature type="region of interest" description="Disordered" evidence="7">
    <location>
        <begin position="1696"/>
        <end position="1718"/>
    </location>
</feature>
<feature type="compositionally biased region" description="Low complexity" evidence="7">
    <location>
        <begin position="617"/>
        <end position="631"/>
    </location>
</feature>
<comment type="similarity">
    <text evidence="2">Belongs to the IRF2BP family.</text>
</comment>
<dbReference type="GO" id="GO:0036064">
    <property type="term" value="C:ciliary basal body"/>
    <property type="evidence" value="ECO:0007669"/>
    <property type="project" value="TreeGrafter"/>
</dbReference>
<feature type="region of interest" description="Disordered" evidence="7">
    <location>
        <begin position="1101"/>
        <end position="1133"/>
    </location>
</feature>
<dbReference type="CDD" id="cd16717">
    <property type="entry name" value="vRING-HC_IRF2BPL"/>
    <property type="match status" value="1"/>
</dbReference>
<evidence type="ECO:0000256" key="5">
    <source>
        <dbReference type="ARBA" id="ARBA00059947"/>
    </source>
</evidence>
<feature type="compositionally biased region" description="Polar residues" evidence="7">
    <location>
        <begin position="966"/>
        <end position="986"/>
    </location>
</feature>
<dbReference type="SUPFAM" id="SSF57850">
    <property type="entry name" value="RING/U-box"/>
    <property type="match status" value="1"/>
</dbReference>
<feature type="compositionally biased region" description="Low complexity" evidence="7">
    <location>
        <begin position="1931"/>
        <end position="1948"/>
    </location>
</feature>
<dbReference type="Pfam" id="PF25454">
    <property type="entry name" value="zf-C3HC4_IRF-2BP1_2"/>
    <property type="match status" value="1"/>
</dbReference>
<dbReference type="PANTHER" id="PTHR15721">
    <property type="entry name" value="KIAA0586 PROTEIN"/>
    <property type="match status" value="1"/>
</dbReference>
<feature type="region of interest" description="Disordered" evidence="7">
    <location>
        <begin position="538"/>
        <end position="655"/>
    </location>
</feature>